<comment type="caution">
    <text evidence="3">The sequence shown here is derived from an EMBL/GenBank/DDBJ whole genome shotgun (WGS) entry which is preliminary data.</text>
</comment>
<dbReference type="PANTHER" id="PTHR12106">
    <property type="entry name" value="SORTILIN RELATED"/>
    <property type="match status" value="1"/>
</dbReference>
<evidence type="ECO:0000313" key="3">
    <source>
        <dbReference type="EMBL" id="OGF80614.1"/>
    </source>
</evidence>
<feature type="transmembrane region" description="Helical" evidence="1">
    <location>
        <begin position="12"/>
        <end position="32"/>
    </location>
</feature>
<organism evidence="3 4">
    <name type="scientific">Candidatus Giovannonibacteria bacterium RIFCSPLOWO2_01_FULL_45_34</name>
    <dbReference type="NCBI Taxonomy" id="1798351"/>
    <lineage>
        <taxon>Bacteria</taxon>
        <taxon>Candidatus Giovannoniibacteriota</taxon>
    </lineage>
</organism>
<dbReference type="Gene3D" id="2.130.10.10">
    <property type="entry name" value="YVTN repeat-like/Quinoprotein amine dehydrogenase"/>
    <property type="match status" value="4"/>
</dbReference>
<dbReference type="EMBL" id="MFID01000032">
    <property type="protein sequence ID" value="OGF80614.1"/>
    <property type="molecule type" value="Genomic_DNA"/>
</dbReference>
<evidence type="ECO:0000259" key="2">
    <source>
        <dbReference type="Pfam" id="PF14870"/>
    </source>
</evidence>
<accession>A0A1F5WY94</accession>
<dbReference type="GO" id="GO:0016020">
    <property type="term" value="C:membrane"/>
    <property type="evidence" value="ECO:0007669"/>
    <property type="project" value="TreeGrafter"/>
</dbReference>
<dbReference type="PANTHER" id="PTHR12106:SF27">
    <property type="entry name" value="SORTILIN-RELATED RECEPTOR"/>
    <property type="match status" value="1"/>
</dbReference>
<dbReference type="InterPro" id="IPR015943">
    <property type="entry name" value="WD40/YVTN_repeat-like_dom_sf"/>
</dbReference>
<dbReference type="GO" id="GO:0006892">
    <property type="term" value="P:post-Golgi vesicle-mediated transport"/>
    <property type="evidence" value="ECO:0007669"/>
    <property type="project" value="TreeGrafter"/>
</dbReference>
<evidence type="ECO:0000256" key="1">
    <source>
        <dbReference type="SAM" id="Phobius"/>
    </source>
</evidence>
<dbReference type="SUPFAM" id="SSF110296">
    <property type="entry name" value="Oligoxyloglucan reducing end-specific cellobiohydrolase"/>
    <property type="match status" value="1"/>
</dbReference>
<feature type="domain" description="Photosynthesis system II assembly factor Ycf48/Hcf136-like" evidence="2">
    <location>
        <begin position="159"/>
        <end position="346"/>
    </location>
</feature>
<keyword evidence="1" id="KW-1133">Transmembrane helix</keyword>
<dbReference type="InterPro" id="IPR050310">
    <property type="entry name" value="VPS10-sortilin"/>
</dbReference>
<reference evidence="3 4" key="1">
    <citation type="journal article" date="2016" name="Nat. Commun.">
        <title>Thousands of microbial genomes shed light on interconnected biogeochemical processes in an aquifer system.</title>
        <authorList>
            <person name="Anantharaman K."/>
            <person name="Brown C.T."/>
            <person name="Hug L.A."/>
            <person name="Sharon I."/>
            <person name="Castelle C.J."/>
            <person name="Probst A.J."/>
            <person name="Thomas B.C."/>
            <person name="Singh A."/>
            <person name="Wilkins M.J."/>
            <person name="Karaoz U."/>
            <person name="Brodie E.L."/>
            <person name="Williams K.H."/>
            <person name="Hubbard S.S."/>
            <person name="Banfield J.F."/>
        </authorList>
    </citation>
    <scope>NUCLEOTIDE SEQUENCE [LARGE SCALE GENOMIC DNA]</scope>
</reference>
<dbReference type="AlphaFoldDB" id="A0A1F5WY94"/>
<dbReference type="Pfam" id="PF14870">
    <property type="entry name" value="PSII_BNR"/>
    <property type="match status" value="1"/>
</dbReference>
<dbReference type="InterPro" id="IPR028203">
    <property type="entry name" value="PSII_CF48-like_dom"/>
</dbReference>
<dbReference type="Proteomes" id="UP000178114">
    <property type="component" value="Unassembled WGS sequence"/>
</dbReference>
<gene>
    <name evidence="3" type="ORF">A2930_02940</name>
</gene>
<dbReference type="STRING" id="1798351.A2930_02940"/>
<keyword evidence="1" id="KW-0812">Transmembrane</keyword>
<evidence type="ECO:0000313" key="4">
    <source>
        <dbReference type="Proteomes" id="UP000178114"/>
    </source>
</evidence>
<proteinExistence type="predicted"/>
<name>A0A1F5WY94_9BACT</name>
<protein>
    <recommendedName>
        <fullName evidence="2">Photosynthesis system II assembly factor Ycf48/Hcf136-like domain-containing protein</fullName>
    </recommendedName>
</protein>
<sequence>MFGEQNKSMLKIAVNLAVIFVVIFLIVIFFFGNKNNTGSTGTPSKTTAGKNASKDLVPIVVLDSIVRSADAGESFEKYFKVATSSKIGNADVLSIVFHPLIRDRVFVTTYQDGIFLNEKRVNSWTKIDFPPKKIYSFILDNSSPDNRIFASGVVEENGRIFRTDDGGNKWRVVYAEPGLNSLVSALAQYPKNPKLIIAGTSMGTIVKSFDRGDTWKNVGQKIDGRISNFDFDSTKQFTYMLSYQSKIYFSTDEGSTWKNWEDEKAKEVAALNSQANALAGKQDSAGADALRKQAAALQKRNNENRQPGGVINIVTDPTKSGIIYAGTTNGLYRSKDYGKYWNKLNIIESAEKFPIKSVAISPKNSNEIVFVSGRSFYKSINNGDTWAVVPVNNSINAVFVAYDPFDPKIIFIGLSRI</sequence>
<keyword evidence="1" id="KW-0472">Membrane</keyword>